<proteinExistence type="predicted"/>
<gene>
    <name evidence="1" type="ORF">MM415A04229_0008</name>
    <name evidence="2" type="ORF">MM415B05140_0004</name>
</gene>
<evidence type="ECO:0000313" key="1">
    <source>
        <dbReference type="EMBL" id="QJA69850.1"/>
    </source>
</evidence>
<dbReference type="EMBL" id="MT143349">
    <property type="protein sequence ID" value="QJA95845.1"/>
    <property type="molecule type" value="Genomic_DNA"/>
</dbReference>
<sequence>MAKRSAKKAAKRKIKDLPKDTNLRGVKFYDPKTGTKGFWYSQWGYENGKAGVWWKKDMKSGSIFPLFLDNLKESLEFEVM</sequence>
<accession>A0A6M3LTD5</accession>
<protein>
    <submittedName>
        <fullName evidence="2">Uncharacterized protein</fullName>
    </submittedName>
</protein>
<reference evidence="2" key="1">
    <citation type="submission" date="2020-03" db="EMBL/GenBank/DDBJ databases">
        <title>The deep terrestrial virosphere.</title>
        <authorList>
            <person name="Holmfeldt K."/>
            <person name="Nilsson E."/>
            <person name="Simone D."/>
            <person name="Lopez-Fernandez M."/>
            <person name="Wu X."/>
            <person name="de Brujin I."/>
            <person name="Lundin D."/>
            <person name="Andersson A."/>
            <person name="Bertilsson S."/>
            <person name="Dopson M."/>
        </authorList>
    </citation>
    <scope>NUCLEOTIDE SEQUENCE</scope>
    <source>
        <strain evidence="1">MM415A04229</strain>
        <strain evidence="2">MM415B05140</strain>
    </source>
</reference>
<name>A0A6M3LTD5_9ZZZZ</name>
<dbReference type="AlphaFoldDB" id="A0A6M3LTD5"/>
<dbReference type="EMBL" id="MT141741">
    <property type="protein sequence ID" value="QJA69850.1"/>
    <property type="molecule type" value="Genomic_DNA"/>
</dbReference>
<organism evidence="2">
    <name type="scientific">viral metagenome</name>
    <dbReference type="NCBI Taxonomy" id="1070528"/>
    <lineage>
        <taxon>unclassified sequences</taxon>
        <taxon>metagenomes</taxon>
        <taxon>organismal metagenomes</taxon>
    </lineage>
</organism>
<evidence type="ECO:0000313" key="2">
    <source>
        <dbReference type="EMBL" id="QJA95845.1"/>
    </source>
</evidence>